<dbReference type="GO" id="GO:0008081">
    <property type="term" value="F:phosphoric diester hydrolase activity"/>
    <property type="evidence" value="ECO:0007669"/>
    <property type="project" value="InterPro"/>
</dbReference>
<evidence type="ECO:0000259" key="7">
    <source>
        <dbReference type="SMART" id="SM00148"/>
    </source>
</evidence>
<dbReference type="CDD" id="cd00146">
    <property type="entry name" value="PKD"/>
    <property type="match status" value="1"/>
</dbReference>
<keyword evidence="9" id="KW-1185">Reference proteome</keyword>
<dbReference type="InterPro" id="IPR028974">
    <property type="entry name" value="TSP_type-3_rpt"/>
</dbReference>
<dbReference type="NCBIfam" id="TIGR04183">
    <property type="entry name" value="Por_Secre_tail"/>
    <property type="match status" value="1"/>
</dbReference>
<dbReference type="SMART" id="SM00089">
    <property type="entry name" value="PKD"/>
    <property type="match status" value="1"/>
</dbReference>
<organism evidence="8 9">
    <name type="scientific">Neolewinella marina</name>
    <dbReference type="NCBI Taxonomy" id="438751"/>
    <lineage>
        <taxon>Bacteria</taxon>
        <taxon>Pseudomonadati</taxon>
        <taxon>Bacteroidota</taxon>
        <taxon>Saprospiria</taxon>
        <taxon>Saprospirales</taxon>
        <taxon>Lewinellaceae</taxon>
        <taxon>Neolewinella</taxon>
    </lineage>
</organism>
<dbReference type="Proteomes" id="UP000226437">
    <property type="component" value="Unassembled WGS sequence"/>
</dbReference>
<dbReference type="Gene3D" id="4.10.1080.10">
    <property type="entry name" value="TSP type-3 repeat"/>
    <property type="match status" value="1"/>
</dbReference>
<gene>
    <name evidence="8" type="ORF">CGL56_10945</name>
</gene>
<dbReference type="Gene3D" id="2.60.120.260">
    <property type="entry name" value="Galactose-binding domain-like"/>
    <property type="match status" value="2"/>
</dbReference>
<dbReference type="PANTHER" id="PTHR13593:SF147">
    <property type="entry name" value="1-PHOSPHATIDYLINOSITOL PHOSPHODIESTERASE-LIKE-RELATED"/>
    <property type="match status" value="1"/>
</dbReference>
<dbReference type="Pfam" id="PF18911">
    <property type="entry name" value="PKD_4"/>
    <property type="match status" value="1"/>
</dbReference>
<dbReference type="EC" id="4.6.1.13" evidence="2"/>
<dbReference type="InterPro" id="IPR000601">
    <property type="entry name" value="PKD_dom"/>
</dbReference>
<reference evidence="8 9" key="1">
    <citation type="submission" date="2017-10" db="EMBL/GenBank/DDBJ databases">
        <title>The draft genome sequence of Lewinella marina KCTC 32374.</title>
        <authorList>
            <person name="Wang K."/>
        </authorList>
    </citation>
    <scope>NUCLEOTIDE SEQUENCE [LARGE SCALE GENOMIC DNA]</scope>
    <source>
        <strain evidence="8 9">MKG-38</strain>
    </source>
</reference>
<dbReference type="SMART" id="SM00148">
    <property type="entry name" value="PLCXc"/>
    <property type="match status" value="1"/>
</dbReference>
<dbReference type="PROSITE" id="PS50007">
    <property type="entry name" value="PIPLC_X_DOMAIN"/>
    <property type="match status" value="1"/>
</dbReference>
<accession>A0A2G0CE12</accession>
<feature type="domain" description="Phosphatidylinositol-specific phospholipase C X" evidence="7">
    <location>
        <begin position="27"/>
        <end position="212"/>
    </location>
</feature>
<dbReference type="Gene3D" id="2.60.40.10">
    <property type="entry name" value="Immunoglobulins"/>
    <property type="match status" value="1"/>
</dbReference>
<dbReference type="GO" id="GO:0005509">
    <property type="term" value="F:calcium ion binding"/>
    <property type="evidence" value="ECO:0007669"/>
    <property type="project" value="InterPro"/>
</dbReference>
<dbReference type="InterPro" id="IPR000909">
    <property type="entry name" value="PLipase_C_PInositol-sp_X_dom"/>
</dbReference>
<sequence>MENHEFNAVNAPSERIKQVVKGWMGRIDGSKKINEISIPGTHDSGAEWGGTAAETQSWSIREQLEAGIRYFDIRLKPDPDNPDNLAVYHGVFPQYRECKIKDEFGICYGGTRLTLKTILADMDYFLKQNPTEAIIMRTYYEGSSDYTSEQKEDWTNRFKNILWEDTNGKEGIQYTDRLRYPVWNVKQPGTATFSTTIPRLNDLRGKLWIHRTGGNEDDIPLFQYANGNIETQNNYSESVNVLSAAAVKHLRDAPDLIASGNWVHNWTNGLNLTVAAAPVPHDVASYLNRDVFFALNDVPSQTPVGTVVMDFPGEGLIYRIIKTNFDYEREVDLTVAFDCNINWIAGGATSNKITVQLYNGPELIGTQTQVPGCNGLGDSFFQFKKVMPAMPQLYTHIRVSTDNVDPDDGFGIDEMYISNTRYGIHCYNGGIEDDVLEKWGVDGGQLWCLSTPESNEFGGYANGCNDCLTFVTGQTTTAKVTCQTPYGVQTQIDQYELLNTPIFQQKYDPAVTLSPPVARCKPLVVQLDEYGQAVIDPAQLNNGSYNPNDPNAPLHFSASQKVFDCDDLRKPFGQVWVELFVSNGTATSSCQTYVIVEPGPMPAAINTRDQTVKLRHGGTVTVDPGDVYAGPELPCYLEMQVFPSTFTCEDVGDNEVLLHVYNPRTSESAYSEATVTVVDDIDPFVFFNYPGEVKLGPDGTASLDASTLGSRSYDDCSEVTLEIKPKSTFDCDDLGTMMVTLYATDASGNRGYAYQNITIVDDLPPQVVTKSTVVYLDEAGAARIFADDVDGGSTDNCGIADRWVSPSTFDCRDVGEQVVTLYVADGSENLARQTAIVTVVDPSGREGEQTFYADVDQDGYGDAAATLTACTAPAGYVALPGDCDDSDALAYPGQRWYLDRDHDGYPESSTIDCARPAHGFAVSELTSTETDNCPDAFNPDQSDSNGDGVGDACDTTGGGDTLSAYWLEAECGIVGGQWRVTADANASNQAFVYAPGRRSTAQPPADVPENRIRFTLDRAAAGSYFLHIRAYTRNRGEDSFWVRVNGGSWIQWNNIDCNRKFSWATLPTPLELLAGSNTFDVAFREGGAILDKLYLARETARPGGFGEPATNCEALTSQPPTAIARASTTHGSAPLAVELDGRLSYDFDGFIVDYAWSWPGGSATGPNPTATFAPGTHKVLLKVTDNDGESNTTSLTILATEPADLPTTLPLSFEAECTFRDRDWRLSASSEASGDRFVSYTGCHCIDEPTPQQADRHLNFDFRTTETDTFYLFLRLDAPDGGRNSFWVRVDDGKWIKMWREADGRQLLTTGFEWRQVNDDTRPVAFVLSPGEHTITVAPREPGTKLDKLILSPDEVLPLGTGAPAQNCPAAAALALKGAAMEEVLPYDDALFAAPELVVYPNPVTDHVTVELADGYQGEVVLQVADALGRQVRQQRLRKEDRLLRTDLSVSDLPPGLYHLLLQQSECQLVERFVKQ</sequence>
<evidence type="ECO:0000313" key="9">
    <source>
        <dbReference type="Proteomes" id="UP000226437"/>
    </source>
</evidence>
<comment type="catalytic activity">
    <reaction evidence="1">
        <text>a 1,2-diacyl-sn-glycero-3-phospho-(1D-myo-inositol) = 1D-myo-inositol 1,2-cyclic phosphate + a 1,2-diacyl-sn-glycerol</text>
        <dbReference type="Rhea" id="RHEA:17093"/>
        <dbReference type="ChEBI" id="CHEBI:17815"/>
        <dbReference type="ChEBI" id="CHEBI:57880"/>
        <dbReference type="ChEBI" id="CHEBI:58484"/>
        <dbReference type="EC" id="4.6.1.13"/>
    </reaction>
</comment>
<dbReference type="InterPro" id="IPR026444">
    <property type="entry name" value="Secre_tail"/>
</dbReference>
<dbReference type="InterPro" id="IPR017946">
    <property type="entry name" value="PLC-like_Pdiesterase_TIM-brl"/>
</dbReference>
<feature type="domain" description="PKD/Chitinase" evidence="6">
    <location>
        <begin position="1123"/>
        <end position="1202"/>
    </location>
</feature>
<evidence type="ECO:0000256" key="5">
    <source>
        <dbReference type="ARBA" id="ARBA00030782"/>
    </source>
</evidence>
<dbReference type="InterPro" id="IPR051057">
    <property type="entry name" value="PI-PLC_domain"/>
</dbReference>
<dbReference type="InterPro" id="IPR022409">
    <property type="entry name" value="PKD/Chitinase_dom"/>
</dbReference>
<evidence type="ECO:0000259" key="6">
    <source>
        <dbReference type="SMART" id="SM00089"/>
    </source>
</evidence>
<evidence type="ECO:0000256" key="1">
    <source>
        <dbReference type="ARBA" id="ARBA00001316"/>
    </source>
</evidence>
<dbReference type="SUPFAM" id="SSF51695">
    <property type="entry name" value="PLC-like phosphodiesterases"/>
    <property type="match status" value="1"/>
</dbReference>
<dbReference type="GO" id="GO:0004436">
    <property type="term" value="F:phosphatidylinositol diacylglycerol-lyase activity"/>
    <property type="evidence" value="ECO:0007669"/>
    <property type="project" value="UniProtKB-EC"/>
</dbReference>
<dbReference type="InterPro" id="IPR035986">
    <property type="entry name" value="PKD_dom_sf"/>
</dbReference>
<evidence type="ECO:0000256" key="2">
    <source>
        <dbReference type="ARBA" id="ARBA00012581"/>
    </source>
</evidence>
<comment type="caution">
    <text evidence="8">The sequence shown here is derived from an EMBL/GenBank/DDBJ whole genome shotgun (WGS) entry which is preliminary data.</text>
</comment>
<proteinExistence type="predicted"/>
<name>A0A2G0CE12_9BACT</name>
<dbReference type="PANTHER" id="PTHR13593">
    <property type="match status" value="1"/>
</dbReference>
<evidence type="ECO:0000256" key="4">
    <source>
        <dbReference type="ARBA" id="ARBA00030474"/>
    </source>
</evidence>
<evidence type="ECO:0000313" key="8">
    <source>
        <dbReference type="EMBL" id="PHK98213.1"/>
    </source>
</evidence>
<dbReference type="Gene3D" id="3.20.20.190">
    <property type="entry name" value="Phosphatidylinositol (PI) phosphodiesterase"/>
    <property type="match status" value="1"/>
</dbReference>
<dbReference type="SUPFAM" id="SSF49299">
    <property type="entry name" value="PKD domain"/>
    <property type="match status" value="1"/>
</dbReference>
<dbReference type="GO" id="GO:0006629">
    <property type="term" value="P:lipid metabolic process"/>
    <property type="evidence" value="ECO:0007669"/>
    <property type="project" value="InterPro"/>
</dbReference>
<evidence type="ECO:0000256" key="3">
    <source>
        <dbReference type="ARBA" id="ARBA00019758"/>
    </source>
</evidence>
<dbReference type="EMBL" id="PDLO01000004">
    <property type="protein sequence ID" value="PHK98213.1"/>
    <property type="molecule type" value="Genomic_DNA"/>
</dbReference>
<dbReference type="RefSeq" id="WP_099106600.1">
    <property type="nucleotide sequence ID" value="NZ_JAATJF010000004.1"/>
</dbReference>
<dbReference type="InterPro" id="IPR013783">
    <property type="entry name" value="Ig-like_fold"/>
</dbReference>
<protein>
    <recommendedName>
        <fullName evidence="3">1-phosphatidylinositol phosphodiesterase</fullName>
        <ecNumber evidence="2">4.6.1.13</ecNumber>
    </recommendedName>
    <alternativeName>
        <fullName evidence="4">Phosphatidylinositol diacylglycerol-lyase</fullName>
    </alternativeName>
    <alternativeName>
        <fullName evidence="5">Phosphatidylinositol-specific phospholipase C</fullName>
    </alternativeName>
</protein>
<dbReference type="Pfam" id="PF18962">
    <property type="entry name" value="Por_Secre_tail"/>
    <property type="match status" value="1"/>
</dbReference>